<dbReference type="PANTHER" id="PTHR30417:SF1">
    <property type="entry name" value="N-ACETYLMURAMOYL-L-ALANINE AMIDASE AMID"/>
    <property type="match status" value="1"/>
</dbReference>
<evidence type="ECO:0000256" key="1">
    <source>
        <dbReference type="ARBA" id="ARBA00001561"/>
    </source>
</evidence>
<feature type="domain" description="N-acetylmuramoyl-L-alanine amidase" evidence="5">
    <location>
        <begin position="64"/>
        <end position="228"/>
    </location>
</feature>
<evidence type="ECO:0000256" key="2">
    <source>
        <dbReference type="ARBA" id="ARBA00011901"/>
    </source>
</evidence>
<organism evidence="6 7">
    <name type="scientific">Flectobacillus roseus</name>
    <dbReference type="NCBI Taxonomy" id="502259"/>
    <lineage>
        <taxon>Bacteria</taxon>
        <taxon>Pseudomonadati</taxon>
        <taxon>Bacteroidota</taxon>
        <taxon>Cytophagia</taxon>
        <taxon>Cytophagales</taxon>
        <taxon>Flectobacillaceae</taxon>
        <taxon>Flectobacillus</taxon>
    </lineage>
</organism>
<dbReference type="InterPro" id="IPR036505">
    <property type="entry name" value="Amidase/PGRP_sf"/>
</dbReference>
<dbReference type="GO" id="GO:0008745">
    <property type="term" value="F:N-acetylmuramoyl-L-alanine amidase activity"/>
    <property type="evidence" value="ECO:0007669"/>
    <property type="project" value="UniProtKB-EC"/>
</dbReference>
<proteinExistence type="predicted"/>
<comment type="caution">
    <text evidence="6">The sequence shown here is derived from an EMBL/GenBank/DDBJ whole genome shotgun (WGS) entry which is preliminary data.</text>
</comment>
<dbReference type="RefSeq" id="WP_283346193.1">
    <property type="nucleotide sequence ID" value="NZ_JASHIF010000023.1"/>
</dbReference>
<reference evidence="6 7" key="1">
    <citation type="submission" date="2023-05" db="EMBL/GenBank/DDBJ databases">
        <title>Novel species of genus Flectobacillus isolated from stream in China.</title>
        <authorList>
            <person name="Lu H."/>
        </authorList>
    </citation>
    <scope>NUCLEOTIDE SEQUENCE [LARGE SCALE GENOMIC DNA]</scope>
    <source>
        <strain evidence="6 7">KCTC 42575</strain>
    </source>
</reference>
<comment type="catalytic activity">
    <reaction evidence="1">
        <text>Hydrolyzes the link between N-acetylmuramoyl residues and L-amino acid residues in certain cell-wall glycopeptides.</text>
        <dbReference type="EC" id="3.5.1.28"/>
    </reaction>
</comment>
<dbReference type="EMBL" id="JASHIF010000023">
    <property type="protein sequence ID" value="MDI9861844.1"/>
    <property type="molecule type" value="Genomic_DNA"/>
</dbReference>
<protein>
    <recommendedName>
        <fullName evidence="2">N-acetylmuramoyl-L-alanine amidase</fullName>
        <ecNumber evidence="2">3.5.1.28</ecNumber>
    </recommendedName>
</protein>
<keyword evidence="7" id="KW-1185">Reference proteome</keyword>
<evidence type="ECO:0000256" key="3">
    <source>
        <dbReference type="ARBA" id="ARBA00022801"/>
    </source>
</evidence>
<keyword evidence="4" id="KW-0961">Cell wall biogenesis/degradation</keyword>
<dbReference type="Proteomes" id="UP001236507">
    <property type="component" value="Unassembled WGS sequence"/>
</dbReference>
<dbReference type="SUPFAM" id="SSF55846">
    <property type="entry name" value="N-acetylmuramoyl-L-alanine amidase-like"/>
    <property type="match status" value="1"/>
</dbReference>
<evidence type="ECO:0000313" key="6">
    <source>
        <dbReference type="EMBL" id="MDI9861844.1"/>
    </source>
</evidence>
<dbReference type="PANTHER" id="PTHR30417">
    <property type="entry name" value="N-ACETYLMURAMOYL-L-ALANINE AMIDASE AMID"/>
    <property type="match status" value="1"/>
</dbReference>
<sequence length="254" mass="28624">MKATSIPDYERTFAQNGIDSSGKKFTFQDLNLPIRNSNQTIDFKQCKLETDPKNFYYEQETDKKKIVLHFTMGYLKGDIATLTGSDHVSVPFVIARNGTIYNLFSSKYWSYHLGPGASGGNTQMSKDSIGIEISNIGPLLLNGNNLTSVYRSSDVYCSLNEKSFYVKQNSKVRGYEYYATFTNAQYASVVRLVKYLIARYNIPEVVVDNPAGLMSDADFAAFSGIATHTNCRQDKTDIGPAFDWQRFKDGLRDF</sequence>
<dbReference type="EC" id="3.5.1.28" evidence="2"/>
<evidence type="ECO:0000259" key="5">
    <source>
        <dbReference type="Pfam" id="PF01510"/>
    </source>
</evidence>
<evidence type="ECO:0000256" key="4">
    <source>
        <dbReference type="ARBA" id="ARBA00023316"/>
    </source>
</evidence>
<dbReference type="Pfam" id="PF01510">
    <property type="entry name" value="Amidase_2"/>
    <property type="match status" value="1"/>
</dbReference>
<keyword evidence="3 6" id="KW-0378">Hydrolase</keyword>
<dbReference type="InterPro" id="IPR002502">
    <property type="entry name" value="Amidase_domain"/>
</dbReference>
<gene>
    <name evidence="6" type="ORF">QM524_21665</name>
</gene>
<dbReference type="InterPro" id="IPR051206">
    <property type="entry name" value="NAMLAA_amidase_2"/>
</dbReference>
<accession>A0ABT6YE28</accession>
<evidence type="ECO:0000313" key="7">
    <source>
        <dbReference type="Proteomes" id="UP001236507"/>
    </source>
</evidence>
<dbReference type="Gene3D" id="3.40.80.10">
    <property type="entry name" value="Peptidoglycan recognition protein-like"/>
    <property type="match status" value="1"/>
</dbReference>
<name>A0ABT6YE28_9BACT</name>